<evidence type="ECO:0000256" key="3">
    <source>
        <dbReference type="ARBA" id="ARBA00022989"/>
    </source>
</evidence>
<dbReference type="GO" id="GO:0016020">
    <property type="term" value="C:membrane"/>
    <property type="evidence" value="ECO:0007669"/>
    <property type="project" value="UniProtKB-SubCell"/>
</dbReference>
<reference evidence="6" key="1">
    <citation type="submission" date="2019-12" db="EMBL/GenBank/DDBJ databases">
        <authorList>
            <person name="Scholes J."/>
        </authorList>
    </citation>
    <scope>NUCLEOTIDE SEQUENCE</scope>
</reference>
<organism evidence="6 7">
    <name type="scientific">Striga hermonthica</name>
    <name type="common">Purple witchweed</name>
    <name type="synonym">Buchnera hermonthica</name>
    <dbReference type="NCBI Taxonomy" id="68872"/>
    <lineage>
        <taxon>Eukaryota</taxon>
        <taxon>Viridiplantae</taxon>
        <taxon>Streptophyta</taxon>
        <taxon>Embryophyta</taxon>
        <taxon>Tracheophyta</taxon>
        <taxon>Spermatophyta</taxon>
        <taxon>Magnoliopsida</taxon>
        <taxon>eudicotyledons</taxon>
        <taxon>Gunneridae</taxon>
        <taxon>Pentapetalae</taxon>
        <taxon>asterids</taxon>
        <taxon>lamiids</taxon>
        <taxon>Lamiales</taxon>
        <taxon>Orobanchaceae</taxon>
        <taxon>Buchnereae</taxon>
        <taxon>Striga</taxon>
    </lineage>
</organism>
<protein>
    <submittedName>
        <fullName evidence="6">From the Czech roh meaning corner</fullName>
    </submittedName>
</protein>
<dbReference type="PANTHER" id="PTHR31509">
    <property type="entry name" value="BPS1-LIKE PROTEIN"/>
    <property type="match status" value="1"/>
</dbReference>
<keyword evidence="7" id="KW-1185">Reference proteome</keyword>
<keyword evidence="3" id="KW-1133">Transmembrane helix</keyword>
<dbReference type="Proteomes" id="UP001153555">
    <property type="component" value="Unassembled WGS sequence"/>
</dbReference>
<keyword evidence="4" id="KW-0472">Membrane</keyword>
<gene>
    <name evidence="6" type="ORF">SHERM_05362</name>
</gene>
<dbReference type="InterPro" id="IPR008511">
    <property type="entry name" value="ROH1-like"/>
</dbReference>
<dbReference type="EMBL" id="CACSLK010031421">
    <property type="protein sequence ID" value="CAA0838786.1"/>
    <property type="molecule type" value="Genomic_DNA"/>
</dbReference>
<evidence type="ECO:0000313" key="7">
    <source>
        <dbReference type="Proteomes" id="UP001153555"/>
    </source>
</evidence>
<evidence type="ECO:0000313" key="6">
    <source>
        <dbReference type="EMBL" id="CAA0838786.1"/>
    </source>
</evidence>
<name>A0A9N7NTJ6_STRHE</name>
<dbReference type="Pfam" id="PF05633">
    <property type="entry name" value="ROH1-like"/>
    <property type="match status" value="2"/>
</dbReference>
<dbReference type="AlphaFoldDB" id="A0A9N7NTJ6"/>
<evidence type="ECO:0000256" key="2">
    <source>
        <dbReference type="ARBA" id="ARBA00022692"/>
    </source>
</evidence>
<proteinExistence type="inferred from homology"/>
<sequence length="220" mass="24598">MDQSSFLNLISIRRNQVPLDQELDDLELFQKHVSIRFSYLLPSSSDSSTITPPDNPAAPPPPFLSIPWLRDLLDTFLCCEAEFKAVLILDRDPSQFSPARGPGGCWGQPIAGLVEKIGEEWKKKEKSGGAGLLEEVVRMEKAAQTLAEMAEGFVYPMEEERATEVAAVVEELAEVCRRMEEGLGPLKKQVREVFHRMVRSRAEILDVLDQVSKSSVPVPY</sequence>
<comment type="subcellular location">
    <subcellularLocation>
        <location evidence="1">Membrane</location>
        <topology evidence="1">Single-pass membrane protein</topology>
    </subcellularLocation>
</comment>
<evidence type="ECO:0000256" key="4">
    <source>
        <dbReference type="ARBA" id="ARBA00023136"/>
    </source>
</evidence>
<evidence type="ECO:0000256" key="5">
    <source>
        <dbReference type="ARBA" id="ARBA00035114"/>
    </source>
</evidence>
<keyword evidence="2" id="KW-0812">Transmembrane</keyword>
<comment type="similarity">
    <text evidence="5">Belongs to the ROH1 family.</text>
</comment>
<dbReference type="OrthoDB" id="1878996at2759"/>
<comment type="caution">
    <text evidence="6">The sequence shown here is derived from an EMBL/GenBank/DDBJ whole genome shotgun (WGS) entry which is preliminary data.</text>
</comment>
<evidence type="ECO:0000256" key="1">
    <source>
        <dbReference type="ARBA" id="ARBA00004167"/>
    </source>
</evidence>
<accession>A0A9N7NTJ6</accession>